<gene>
    <name evidence="8" type="ORF">ElyMa_001223700</name>
</gene>
<protein>
    <submittedName>
        <fullName evidence="8">Solute carrier family 23 member 2</fullName>
    </submittedName>
</protein>
<feature type="region of interest" description="Disordered" evidence="6">
    <location>
        <begin position="22"/>
        <end position="80"/>
    </location>
</feature>
<evidence type="ECO:0000256" key="4">
    <source>
        <dbReference type="ARBA" id="ARBA00022989"/>
    </source>
</evidence>
<keyword evidence="9" id="KW-1185">Reference proteome</keyword>
<feature type="transmembrane region" description="Helical" evidence="7">
    <location>
        <begin position="503"/>
        <end position="522"/>
    </location>
</feature>
<evidence type="ECO:0000313" key="8">
    <source>
        <dbReference type="EMBL" id="GFS06440.1"/>
    </source>
</evidence>
<proteinExistence type="inferred from homology"/>
<reference evidence="8 9" key="1">
    <citation type="journal article" date="2021" name="Elife">
        <title>Chloroplast acquisition without the gene transfer in kleptoplastic sea slugs, Plakobranchus ocellatus.</title>
        <authorList>
            <person name="Maeda T."/>
            <person name="Takahashi S."/>
            <person name="Yoshida T."/>
            <person name="Shimamura S."/>
            <person name="Takaki Y."/>
            <person name="Nagai Y."/>
            <person name="Toyoda A."/>
            <person name="Suzuki Y."/>
            <person name="Arimoto A."/>
            <person name="Ishii H."/>
            <person name="Satoh N."/>
            <person name="Nishiyama T."/>
            <person name="Hasebe M."/>
            <person name="Maruyama T."/>
            <person name="Minagawa J."/>
            <person name="Obokata J."/>
            <person name="Shigenobu S."/>
        </authorList>
    </citation>
    <scope>NUCLEOTIDE SEQUENCE [LARGE SCALE GENOMIC DNA]</scope>
</reference>
<dbReference type="EMBL" id="BMAT01002420">
    <property type="protein sequence ID" value="GFS06440.1"/>
    <property type="molecule type" value="Genomic_DNA"/>
</dbReference>
<evidence type="ECO:0000256" key="2">
    <source>
        <dbReference type="ARBA" id="ARBA00008821"/>
    </source>
</evidence>
<dbReference type="PANTHER" id="PTHR11119">
    <property type="entry name" value="XANTHINE-URACIL / VITAMIN C PERMEASE FAMILY MEMBER"/>
    <property type="match status" value="1"/>
</dbReference>
<dbReference type="Proteomes" id="UP000762676">
    <property type="component" value="Unassembled WGS sequence"/>
</dbReference>
<evidence type="ECO:0000256" key="1">
    <source>
        <dbReference type="ARBA" id="ARBA00004141"/>
    </source>
</evidence>
<feature type="transmembrane region" description="Helical" evidence="7">
    <location>
        <begin position="387"/>
        <end position="409"/>
    </location>
</feature>
<dbReference type="Pfam" id="PF00860">
    <property type="entry name" value="Xan_ur_permease"/>
    <property type="match status" value="1"/>
</dbReference>
<feature type="transmembrane region" description="Helical" evidence="7">
    <location>
        <begin position="534"/>
        <end position="551"/>
    </location>
</feature>
<keyword evidence="3 7" id="KW-0812">Transmembrane</keyword>
<dbReference type="InterPro" id="IPR006043">
    <property type="entry name" value="NCS2"/>
</dbReference>
<feature type="transmembrane region" description="Helical" evidence="7">
    <location>
        <begin position="327"/>
        <end position="353"/>
    </location>
</feature>
<comment type="caution">
    <text evidence="8">The sequence shown here is derived from an EMBL/GenBank/DDBJ whole genome shotgun (WGS) entry which is preliminary data.</text>
</comment>
<feature type="transmembrane region" description="Helical" evidence="7">
    <location>
        <begin position="263"/>
        <end position="280"/>
    </location>
</feature>
<keyword evidence="5 7" id="KW-0472">Membrane</keyword>
<comment type="subcellular location">
    <subcellularLocation>
        <location evidence="1">Membrane</location>
        <topology evidence="1">Multi-pass membrane protein</topology>
    </subcellularLocation>
</comment>
<dbReference type="GO" id="GO:0022857">
    <property type="term" value="F:transmembrane transporter activity"/>
    <property type="evidence" value="ECO:0007669"/>
    <property type="project" value="InterPro"/>
</dbReference>
<dbReference type="AlphaFoldDB" id="A0AAV4I955"/>
<comment type="similarity">
    <text evidence="2">Belongs to the nucleobase:cation symporter-2 (NCS2) (TC 2.A.40) family.</text>
</comment>
<feature type="transmembrane region" description="Helical" evidence="7">
    <location>
        <begin position="571"/>
        <end position="591"/>
    </location>
</feature>
<evidence type="ECO:0000313" key="9">
    <source>
        <dbReference type="Proteomes" id="UP000762676"/>
    </source>
</evidence>
<evidence type="ECO:0000256" key="5">
    <source>
        <dbReference type="ARBA" id="ARBA00023136"/>
    </source>
</evidence>
<dbReference type="GO" id="GO:0016020">
    <property type="term" value="C:membrane"/>
    <property type="evidence" value="ECO:0007669"/>
    <property type="project" value="UniProtKB-SubCell"/>
</dbReference>
<evidence type="ECO:0000256" key="3">
    <source>
        <dbReference type="ARBA" id="ARBA00022692"/>
    </source>
</evidence>
<feature type="transmembrane region" description="Helical" evidence="7">
    <location>
        <begin position="143"/>
        <end position="165"/>
    </location>
</feature>
<keyword evidence="4 7" id="KW-1133">Transmembrane helix</keyword>
<name>A0AAV4I955_9GAST</name>
<evidence type="ECO:0000256" key="6">
    <source>
        <dbReference type="SAM" id="MobiDB-lite"/>
    </source>
</evidence>
<evidence type="ECO:0000256" key="7">
    <source>
        <dbReference type="SAM" id="Phobius"/>
    </source>
</evidence>
<feature type="transmembrane region" description="Helical" evidence="7">
    <location>
        <begin position="286"/>
        <end position="306"/>
    </location>
</feature>
<accession>A0AAV4I955</accession>
<feature type="transmembrane region" description="Helical" evidence="7">
    <location>
        <begin position="475"/>
        <end position="497"/>
    </location>
</feature>
<organism evidence="8 9">
    <name type="scientific">Elysia marginata</name>
    <dbReference type="NCBI Taxonomy" id="1093978"/>
    <lineage>
        <taxon>Eukaryota</taxon>
        <taxon>Metazoa</taxon>
        <taxon>Spiralia</taxon>
        <taxon>Lophotrochozoa</taxon>
        <taxon>Mollusca</taxon>
        <taxon>Gastropoda</taxon>
        <taxon>Heterobranchia</taxon>
        <taxon>Euthyneura</taxon>
        <taxon>Panpulmonata</taxon>
        <taxon>Sacoglossa</taxon>
        <taxon>Placobranchoidea</taxon>
        <taxon>Plakobranchidae</taxon>
        <taxon>Elysia</taxon>
    </lineage>
</organism>
<feature type="transmembrane region" description="Helical" evidence="7">
    <location>
        <begin position="236"/>
        <end position="256"/>
    </location>
</feature>
<sequence length="657" mass="71493">MNFASEHDRKLNGNSTINFEARSNEVWMQERKKDDSSDPEPSSSLIDRQISERADLLLSSRSQEKDSSHLGKGMGDDEAPVVETEMEKIRPLHYGVSDNPPAHLLIVFGLQQALLCISSPLSTVAIVAEVVCAQKDEVIKSQLISASMLMIGVATFLMSTIGVRLPIFQGPSAMYIAPLLVMSASAEYQCSEIYEASSINSTSNATIFMSTDANYTTVAPAREIILGKIARLSGSLVLVGLIHFLIGALGLIGILIRYVGPVCIVPSILLIALYLFKIIVTFCSPSWLEASVTCALTLVFSLYLANKNTPIPFWSSQKGFHIFWFPFHQMFSVVLGLLLGWAFSAILTVSGYFSNDSTSQEFVARSDAKGDLISQASFFDIPYPGKLGGYSLSMASFLSFFLATVMSVLDSIGDYTACARVTRVPPVPTYAFNRGVAVEGLATMLSGSFGCCHSTASYGPNIGGIQMTRVASRRVFQVCGMFYMLCAIVGKVGALFLTIPIPVIGGSMFVSIGLFIGVIISYLEAIDLRSTRNLAIIGISLLLGLMLPYWITNNPDKINTGNNEIDTMIRILLANPTFAGGFLACILDNTVPGTLKERGLLQQMKEVDGDQGDLVTEKTEYMEGLEVYRLPYIPLALKRSWVFKLLPVFDSKGDCGE</sequence>